<reference evidence="2 3" key="1">
    <citation type="journal article" date="2015" name="BMC Genomics">
        <title>Gene expression during zombie ant biting behavior reflects the complexity underlying fungal parasitic behavioral manipulation.</title>
        <authorList>
            <person name="de Bekker C."/>
            <person name="Ohm R.A."/>
            <person name="Loreto R.G."/>
            <person name="Sebastian A."/>
            <person name="Albert I."/>
            <person name="Merrow M."/>
            <person name="Brachmann A."/>
            <person name="Hughes D.P."/>
        </authorList>
    </citation>
    <scope>NUCLEOTIDE SEQUENCE [LARGE SCALE GENOMIC DNA]</scope>
    <source>
        <strain evidence="2 3">SC16a</strain>
    </source>
</reference>
<comment type="caution">
    <text evidence="2">The sequence shown here is derived from an EMBL/GenBank/DDBJ whole genome shotgun (WGS) entry which is preliminary data.</text>
</comment>
<keyword evidence="3" id="KW-1185">Reference proteome</keyword>
<organism evidence="2 3">
    <name type="scientific">Ophiocordyceps unilateralis</name>
    <name type="common">Zombie-ant fungus</name>
    <name type="synonym">Torrubia unilateralis</name>
    <dbReference type="NCBI Taxonomy" id="268505"/>
    <lineage>
        <taxon>Eukaryota</taxon>
        <taxon>Fungi</taxon>
        <taxon>Dikarya</taxon>
        <taxon>Ascomycota</taxon>
        <taxon>Pezizomycotina</taxon>
        <taxon>Sordariomycetes</taxon>
        <taxon>Hypocreomycetidae</taxon>
        <taxon>Hypocreales</taxon>
        <taxon>Ophiocordycipitaceae</taxon>
        <taxon>Ophiocordyceps</taxon>
    </lineage>
</organism>
<dbReference type="Proteomes" id="UP000037136">
    <property type="component" value="Unassembled WGS sequence"/>
</dbReference>
<feature type="region of interest" description="Disordered" evidence="1">
    <location>
        <begin position="1"/>
        <end position="77"/>
    </location>
</feature>
<sequence length="106" mass="11320">MNGGRASTAGNEMSEQQAGSAAKGARPPSKAYRDDASPTQLLRRASSVRHARAANRTAVAMRYDGRRDPAASSSRCSLTFSSSLPVSHSVFSLLSLSLDLKMHNRL</sequence>
<name>A0A2A9P289_OPHUN</name>
<feature type="compositionally biased region" description="Polar residues" evidence="1">
    <location>
        <begin position="8"/>
        <end position="19"/>
    </location>
</feature>
<reference evidence="2 3" key="2">
    <citation type="journal article" date="2017" name="Sci. Rep.">
        <title>Ant-infecting Ophiocordyceps genomes reveal a high diversity of potential behavioral manipulation genes and a possible major role for enterotoxins.</title>
        <authorList>
            <person name="de Bekker C."/>
            <person name="Ohm R.A."/>
            <person name="Evans H.C."/>
            <person name="Brachmann A."/>
            <person name="Hughes D.P."/>
        </authorList>
    </citation>
    <scope>NUCLEOTIDE SEQUENCE [LARGE SCALE GENOMIC DNA]</scope>
    <source>
        <strain evidence="2 3">SC16a</strain>
    </source>
</reference>
<evidence type="ECO:0000256" key="1">
    <source>
        <dbReference type="SAM" id="MobiDB-lite"/>
    </source>
</evidence>
<proteinExistence type="predicted"/>
<dbReference type="AlphaFoldDB" id="A0A2A9P289"/>
<accession>A0A2A9P289</accession>
<dbReference type="EMBL" id="LAZP02000863">
    <property type="protein sequence ID" value="PFH55549.1"/>
    <property type="molecule type" value="Genomic_DNA"/>
</dbReference>
<gene>
    <name evidence="2" type="ORF">XA68_18075</name>
</gene>
<protein>
    <submittedName>
        <fullName evidence="2">Uncharacterized protein</fullName>
    </submittedName>
</protein>
<evidence type="ECO:0000313" key="3">
    <source>
        <dbReference type="Proteomes" id="UP000037136"/>
    </source>
</evidence>
<evidence type="ECO:0000313" key="2">
    <source>
        <dbReference type="EMBL" id="PFH55549.1"/>
    </source>
</evidence>